<gene>
    <name evidence="1" type="ORF">DM39_6213</name>
</gene>
<sequence length="328" mass="36431">MTGTADTAFAFVLNALDPDLLSPCLATRFVTSDLVTLRQNLSIDAADDPLIDNVYTLAPPDAAALCAAMQIDFDSGPAIVTLHKDNGSRGGPPYLVHTGWELPLLLQGRKKFAVMHFTTRADHVALKRRFDHFVAMGQLHAEEHVSGEGTRHQTIHAVYTPPGDAWRIEADKLIHRCAGLSGGWNEHYERLLGMLMGYEDWQNDWWLEELAKHDKGWFGISLTAAVTRAGLEWIAHAGNRALPPIEGDIFIVASTHMLQDETMQFALRDNPHIDAFVQFNIDGRHLIPHADMRVGGTYALPASAIPELNRHLRRPVRIVAQRSSSAFE</sequence>
<dbReference type="Proteomes" id="UP000029413">
    <property type="component" value="Chromosome 2"/>
</dbReference>
<dbReference type="EMBL" id="CP007784">
    <property type="protein sequence ID" value="AIO35930.1"/>
    <property type="molecule type" value="Genomic_DNA"/>
</dbReference>
<accession>A0AAN0VQN9</accession>
<dbReference type="KEGG" id="bcen:DM39_6213"/>
<reference evidence="1 2" key="1">
    <citation type="submission" date="2014-05" db="EMBL/GenBank/DDBJ databases">
        <authorList>
            <person name="Bishop-Lilly K.A."/>
            <person name="Broomall S.M."/>
            <person name="Chain P.S."/>
            <person name="Chertkov O."/>
            <person name="Coyne S.R."/>
            <person name="Daligault H.E."/>
            <person name="Davenport K.W."/>
            <person name="Erkkila T."/>
            <person name="Frey K.G."/>
            <person name="Gibbons H.S."/>
            <person name="Gu W."/>
            <person name="Jaissle J."/>
            <person name="Johnson S.L."/>
            <person name="Koroleva G.I."/>
            <person name="Ladner J.T."/>
            <person name="Lo C.-C."/>
            <person name="Minogue T.D."/>
            <person name="Munk C."/>
            <person name="Palacios G.F."/>
            <person name="Redden C.L."/>
            <person name="Rosenzweig C.N."/>
            <person name="Scholz M.B."/>
            <person name="Teshima H."/>
            <person name="Xu Y."/>
        </authorList>
    </citation>
    <scope>NUCLEOTIDE SEQUENCE [LARGE SCALE GENOMIC DNA]</scope>
    <source>
        <strain evidence="1 2">DDS 22E-1</strain>
    </source>
</reference>
<dbReference type="AlphaFoldDB" id="A0AAN0VQN9"/>
<organism evidence="1 2">
    <name type="scientific">Burkholderia cenocepacia</name>
    <dbReference type="NCBI Taxonomy" id="95486"/>
    <lineage>
        <taxon>Bacteria</taxon>
        <taxon>Pseudomonadati</taxon>
        <taxon>Pseudomonadota</taxon>
        <taxon>Betaproteobacteria</taxon>
        <taxon>Burkholderiales</taxon>
        <taxon>Burkholderiaceae</taxon>
        <taxon>Burkholderia</taxon>
        <taxon>Burkholderia cepacia complex</taxon>
    </lineage>
</organism>
<name>A0AAN0VQN9_9BURK</name>
<proteinExistence type="predicted"/>
<evidence type="ECO:0000313" key="1">
    <source>
        <dbReference type="EMBL" id="AIO35930.1"/>
    </source>
</evidence>
<keyword evidence="2" id="KW-1185">Reference proteome</keyword>
<protein>
    <submittedName>
        <fullName evidence="1">Uncharacterized protein</fullName>
    </submittedName>
</protein>
<evidence type="ECO:0000313" key="2">
    <source>
        <dbReference type="Proteomes" id="UP000029413"/>
    </source>
</evidence>